<accession>A0AA86RX45</accession>
<dbReference type="Proteomes" id="UP001189624">
    <property type="component" value="Chromosome 2"/>
</dbReference>
<feature type="region of interest" description="SAW" evidence="5">
    <location>
        <begin position="606"/>
        <end position="681"/>
    </location>
</feature>
<comment type="similarity">
    <text evidence="5">Belongs to the GRAS family.</text>
</comment>
<evidence type="ECO:0000256" key="4">
    <source>
        <dbReference type="ARBA" id="ARBA00023242"/>
    </source>
</evidence>
<feature type="compositionally biased region" description="Low complexity" evidence="6">
    <location>
        <begin position="98"/>
        <end position="116"/>
    </location>
</feature>
<comment type="caution">
    <text evidence="5">Lacks conserved residue(s) required for the propagation of feature annotation.</text>
</comment>
<protein>
    <recommendedName>
        <fullName evidence="9">Scarecrow-like protein 14</fullName>
    </recommendedName>
</protein>
<evidence type="ECO:0000256" key="6">
    <source>
        <dbReference type="SAM" id="MobiDB-lite"/>
    </source>
</evidence>
<keyword evidence="3" id="KW-0804">Transcription</keyword>
<dbReference type="PROSITE" id="PS50985">
    <property type="entry name" value="GRAS"/>
    <property type="match status" value="1"/>
</dbReference>
<keyword evidence="2" id="KW-0805">Transcription regulation</keyword>
<organism evidence="7 8">
    <name type="scientific">Sphenostylis stenocarpa</name>
    <dbReference type="NCBI Taxonomy" id="92480"/>
    <lineage>
        <taxon>Eukaryota</taxon>
        <taxon>Viridiplantae</taxon>
        <taxon>Streptophyta</taxon>
        <taxon>Embryophyta</taxon>
        <taxon>Tracheophyta</taxon>
        <taxon>Spermatophyta</taxon>
        <taxon>Magnoliopsida</taxon>
        <taxon>eudicotyledons</taxon>
        <taxon>Gunneridae</taxon>
        <taxon>Pentapetalae</taxon>
        <taxon>rosids</taxon>
        <taxon>fabids</taxon>
        <taxon>Fabales</taxon>
        <taxon>Fabaceae</taxon>
        <taxon>Papilionoideae</taxon>
        <taxon>50 kb inversion clade</taxon>
        <taxon>NPAAA clade</taxon>
        <taxon>indigoferoid/millettioid clade</taxon>
        <taxon>Phaseoleae</taxon>
        <taxon>Sphenostylis</taxon>
    </lineage>
</organism>
<keyword evidence="4" id="KW-0539">Nucleus</keyword>
<dbReference type="Pfam" id="PF03514">
    <property type="entry name" value="GRAS"/>
    <property type="match status" value="1"/>
</dbReference>
<keyword evidence="8" id="KW-1185">Reference proteome</keyword>
<feature type="short sequence motif" description="VHIID" evidence="5">
    <location>
        <begin position="417"/>
        <end position="421"/>
    </location>
</feature>
<evidence type="ECO:0000313" key="8">
    <source>
        <dbReference type="Proteomes" id="UP001189624"/>
    </source>
</evidence>
<feature type="region of interest" description="Leucine repeat II (LRII)" evidence="5">
    <location>
        <begin position="467"/>
        <end position="499"/>
    </location>
</feature>
<feature type="region of interest" description="Disordered" evidence="6">
    <location>
        <begin position="78"/>
        <end position="124"/>
    </location>
</feature>
<feature type="region of interest" description="VHIID" evidence="5">
    <location>
        <begin position="386"/>
        <end position="451"/>
    </location>
</feature>
<dbReference type="PANTHER" id="PTHR31636">
    <property type="entry name" value="OSJNBA0084A10.13 PROTEIN-RELATED"/>
    <property type="match status" value="1"/>
</dbReference>
<proteinExistence type="inferred from homology"/>
<dbReference type="InterPro" id="IPR005202">
    <property type="entry name" value="TF_GRAS"/>
</dbReference>
<evidence type="ECO:0000256" key="5">
    <source>
        <dbReference type="PROSITE-ProRule" id="PRU01191"/>
    </source>
</evidence>
<feature type="region of interest" description="Disordered" evidence="6">
    <location>
        <begin position="205"/>
        <end position="253"/>
    </location>
</feature>
<evidence type="ECO:0008006" key="9">
    <source>
        <dbReference type="Google" id="ProtNLM"/>
    </source>
</evidence>
<evidence type="ECO:0000256" key="2">
    <source>
        <dbReference type="ARBA" id="ARBA00023015"/>
    </source>
</evidence>
<evidence type="ECO:0000256" key="3">
    <source>
        <dbReference type="ARBA" id="ARBA00023163"/>
    </source>
</evidence>
<evidence type="ECO:0000313" key="7">
    <source>
        <dbReference type="EMBL" id="CAJ1933135.1"/>
    </source>
</evidence>
<comment type="subcellular location">
    <subcellularLocation>
        <location evidence="1">Nucleus</location>
    </subcellularLocation>
</comment>
<dbReference type="GO" id="GO:0005634">
    <property type="term" value="C:nucleus"/>
    <property type="evidence" value="ECO:0007669"/>
    <property type="project" value="UniProtKB-SubCell"/>
</dbReference>
<dbReference type="AlphaFoldDB" id="A0AA86RX45"/>
<evidence type="ECO:0000256" key="1">
    <source>
        <dbReference type="ARBA" id="ARBA00004123"/>
    </source>
</evidence>
<dbReference type="EMBL" id="OY731399">
    <property type="protein sequence ID" value="CAJ1933135.1"/>
    <property type="molecule type" value="Genomic_DNA"/>
</dbReference>
<gene>
    <name evidence="7" type="ORF">AYBTSS11_LOCUS6179</name>
</gene>
<dbReference type="Gramene" id="rna-AYBTSS11_LOCUS6179">
    <property type="protein sequence ID" value="CAJ1933135.1"/>
    <property type="gene ID" value="gene-AYBTSS11_LOCUS6179"/>
</dbReference>
<sequence>MEHSHFFGEDEGIAHIVDSLAFPTMDSSSRDPSLEDNDFSETAKFISQILMEENVENKPFYDSLTLQVTEKSFYDALAGNLPPSPNQHPLAFSPEADTTTTNSSSSSINNNNFSDENSSELKLPSPDSVSVFTFNSPALSQPSPSFAANHGLQDLDSSIAKLLAQNIFNDVDSVSQFRRGMEEASKFLPPGPNLVTGLDSIGEQAENKSGETSSGLKSGKNHKREERYAIEEEEKEEEKGRSNKQSALSHVDESDLSDAFDRVLLHEGNMCSEHSYLPSGAVKVEESDGGRGRSRKQGRNKETVDLRNLLLMCSQSVYANDNRTANELLKQIRQHSSPFGDASQRLAHYFANGLEARLVGDGTVAQGMYSFLISKRSSAAEFLKAYQVFLSAAPFKKFTYFFANKMIMIAAAKAETIHIIDFGILYGFHWPILIKLLSNREGGPPKLRITGIEFPQPGFRPTERIEETGRRLANYCKRYNVPFEYNAIASRNWETIQVEALKIESTELVAVNCHMRFENLLDESIEVNSPRNAVLHLIRKINPDIFTHSITNGSYNAPFFATRFREALFHYSAIYDMCDTVIPRENEWRLMIERELLGREATNVIACEGSERLERPETYKQWQVRNTRAGFKQLPLNKELMAKFRTKIKEWYHRDFVFDEDNNWMLQGWKGRILYASTCWVPA</sequence>
<name>A0AA86RX45_9FABA</name>
<reference evidence="7" key="1">
    <citation type="submission" date="2023-10" db="EMBL/GenBank/DDBJ databases">
        <authorList>
            <person name="Domelevo Entfellner J.-B."/>
        </authorList>
    </citation>
    <scope>NUCLEOTIDE SEQUENCE</scope>
</reference>